<reference evidence="1" key="1">
    <citation type="submission" date="2020-04" db="EMBL/GenBank/DDBJ databases">
        <authorList>
            <person name="Chiriac C."/>
            <person name="Salcher M."/>
            <person name="Ghai R."/>
            <person name="Kavagutti S V."/>
        </authorList>
    </citation>
    <scope>NUCLEOTIDE SEQUENCE</scope>
</reference>
<sequence>MAALTPALDYYNAELDTAQSETRISGSLEKNAQDLPGHTTHRFTQLQDVESILKHLNLKYDKMRSELYRKYVEHYNRDLTDRAIEKYLDGEQPLYDMHGLIGEVAHVRNRYLGLMKGLETKNWQISNIIKLRIIGLENSQLD</sequence>
<evidence type="ECO:0000313" key="1">
    <source>
        <dbReference type="EMBL" id="CAB4123083.1"/>
    </source>
</evidence>
<protein>
    <submittedName>
        <fullName evidence="1">Uncharacterized protein</fullName>
    </submittedName>
</protein>
<accession>A0A6J5KPC5</accession>
<name>A0A6J5KPC5_9CAUD</name>
<gene>
    <name evidence="1" type="ORF">UFOVP29_242</name>
</gene>
<proteinExistence type="predicted"/>
<organism evidence="1">
    <name type="scientific">uncultured Caudovirales phage</name>
    <dbReference type="NCBI Taxonomy" id="2100421"/>
    <lineage>
        <taxon>Viruses</taxon>
        <taxon>Duplodnaviria</taxon>
        <taxon>Heunggongvirae</taxon>
        <taxon>Uroviricota</taxon>
        <taxon>Caudoviricetes</taxon>
        <taxon>Peduoviridae</taxon>
        <taxon>Maltschvirus</taxon>
        <taxon>Maltschvirus maltsch</taxon>
    </lineage>
</organism>
<dbReference type="EMBL" id="LR796167">
    <property type="protein sequence ID" value="CAB4123083.1"/>
    <property type="molecule type" value="Genomic_DNA"/>
</dbReference>